<dbReference type="EMBL" id="PJQY01000216">
    <property type="protein sequence ID" value="PQQ15827.1"/>
    <property type="molecule type" value="Genomic_DNA"/>
</dbReference>
<reference evidence="1 2" key="1">
    <citation type="submission" date="2018-02" db="EMBL/GenBank/DDBJ databases">
        <title>Draft genome of wild Prunus yedoensis var. nudiflora.</title>
        <authorList>
            <person name="Baek S."/>
            <person name="Kim J.-H."/>
            <person name="Choi K."/>
            <person name="Kim G.-B."/>
            <person name="Cho A."/>
            <person name="Jang H."/>
            <person name="Shin C.-H."/>
            <person name="Yu H.-J."/>
            <person name="Mun J.-H."/>
        </authorList>
    </citation>
    <scope>NUCLEOTIDE SEQUENCE [LARGE SCALE GENOMIC DNA]</scope>
    <source>
        <strain evidence="2">cv. Jeju island</strain>
        <tissue evidence="1">Leaf</tissue>
    </source>
</reference>
<gene>
    <name evidence="1" type="ORF">Pyn_19010</name>
</gene>
<comment type="caution">
    <text evidence="1">The sequence shown here is derived from an EMBL/GenBank/DDBJ whole genome shotgun (WGS) entry which is preliminary data.</text>
</comment>
<sequence length="76" mass="8308">MASNASSSIEARSQIFQTKFEDICREIQGSIQANIIVPWFENGTVTDSCLHGPSLESGMPERLVVHQRQFGGSLGL</sequence>
<keyword evidence="2" id="KW-1185">Reference proteome</keyword>
<name>A0A314ZCJ1_PRUYE</name>
<proteinExistence type="predicted"/>
<accession>A0A314ZCJ1</accession>
<organism evidence="1 2">
    <name type="scientific">Prunus yedoensis var. nudiflora</name>
    <dbReference type="NCBI Taxonomy" id="2094558"/>
    <lineage>
        <taxon>Eukaryota</taxon>
        <taxon>Viridiplantae</taxon>
        <taxon>Streptophyta</taxon>
        <taxon>Embryophyta</taxon>
        <taxon>Tracheophyta</taxon>
        <taxon>Spermatophyta</taxon>
        <taxon>Magnoliopsida</taxon>
        <taxon>eudicotyledons</taxon>
        <taxon>Gunneridae</taxon>
        <taxon>Pentapetalae</taxon>
        <taxon>rosids</taxon>
        <taxon>fabids</taxon>
        <taxon>Rosales</taxon>
        <taxon>Rosaceae</taxon>
        <taxon>Amygdaloideae</taxon>
        <taxon>Amygdaleae</taxon>
        <taxon>Prunus</taxon>
    </lineage>
</organism>
<dbReference type="AlphaFoldDB" id="A0A314ZCJ1"/>
<dbReference type="Proteomes" id="UP000250321">
    <property type="component" value="Unassembled WGS sequence"/>
</dbReference>
<protein>
    <submittedName>
        <fullName evidence="1">Uncharacterized protein</fullName>
    </submittedName>
</protein>
<evidence type="ECO:0000313" key="2">
    <source>
        <dbReference type="Proteomes" id="UP000250321"/>
    </source>
</evidence>
<evidence type="ECO:0000313" key="1">
    <source>
        <dbReference type="EMBL" id="PQQ15827.1"/>
    </source>
</evidence>